<proteinExistence type="predicted"/>
<accession>A0A1W1CGI1</accession>
<reference evidence="1" key="1">
    <citation type="submission" date="2016-10" db="EMBL/GenBank/DDBJ databases">
        <authorList>
            <person name="de Groot N.N."/>
        </authorList>
    </citation>
    <scope>NUCLEOTIDE SEQUENCE</scope>
</reference>
<sequence length="96" mass="10773">MKRTPIALLVSTLAIITFTACQAEKAKTPVKNEGNSNRFRTINAINNDRVGEITVVCHNCRAQFKLSQKMQKMAMKGNAIIECPVCHHNYLKKAKK</sequence>
<dbReference type="PROSITE" id="PS51257">
    <property type="entry name" value="PROKAR_LIPOPROTEIN"/>
    <property type="match status" value="1"/>
</dbReference>
<evidence type="ECO:0000313" key="1">
    <source>
        <dbReference type="EMBL" id="SFV64968.1"/>
    </source>
</evidence>
<protein>
    <submittedName>
        <fullName evidence="1">Uncharacterized protein</fullName>
    </submittedName>
</protein>
<dbReference type="AlphaFoldDB" id="A0A1W1CGI1"/>
<organism evidence="1">
    <name type="scientific">hydrothermal vent metagenome</name>
    <dbReference type="NCBI Taxonomy" id="652676"/>
    <lineage>
        <taxon>unclassified sequences</taxon>
        <taxon>metagenomes</taxon>
        <taxon>ecological metagenomes</taxon>
    </lineage>
</organism>
<dbReference type="EMBL" id="FPHN01000177">
    <property type="protein sequence ID" value="SFV64968.1"/>
    <property type="molecule type" value="Genomic_DNA"/>
</dbReference>
<name>A0A1W1CGI1_9ZZZZ</name>
<gene>
    <name evidence="1" type="ORF">MNB_SV-14-1528</name>
</gene>